<gene>
    <name evidence="1" type="ORF">CEPIT_LOCUS34131</name>
</gene>
<dbReference type="Gene3D" id="3.30.420.10">
    <property type="entry name" value="Ribonuclease H-like superfamily/Ribonuclease H"/>
    <property type="match status" value="1"/>
</dbReference>
<keyword evidence="2" id="KW-1185">Reference proteome</keyword>
<name>A0AAV0FHZ9_9ASTE</name>
<dbReference type="EMBL" id="CAMAPF010000984">
    <property type="protein sequence ID" value="CAH9134937.1"/>
    <property type="molecule type" value="Genomic_DNA"/>
</dbReference>
<organism evidence="1 2">
    <name type="scientific">Cuscuta epithymum</name>
    <dbReference type="NCBI Taxonomy" id="186058"/>
    <lineage>
        <taxon>Eukaryota</taxon>
        <taxon>Viridiplantae</taxon>
        <taxon>Streptophyta</taxon>
        <taxon>Embryophyta</taxon>
        <taxon>Tracheophyta</taxon>
        <taxon>Spermatophyta</taxon>
        <taxon>Magnoliopsida</taxon>
        <taxon>eudicotyledons</taxon>
        <taxon>Gunneridae</taxon>
        <taxon>Pentapetalae</taxon>
        <taxon>asterids</taxon>
        <taxon>lamiids</taxon>
        <taxon>Solanales</taxon>
        <taxon>Convolvulaceae</taxon>
        <taxon>Cuscuteae</taxon>
        <taxon>Cuscuta</taxon>
        <taxon>Cuscuta subgen. Cuscuta</taxon>
    </lineage>
</organism>
<protein>
    <recommendedName>
        <fullName evidence="3">RNase H type-1 domain-containing protein</fullName>
    </recommendedName>
</protein>
<dbReference type="InterPro" id="IPR036397">
    <property type="entry name" value="RNaseH_sf"/>
</dbReference>
<evidence type="ECO:0000313" key="1">
    <source>
        <dbReference type="EMBL" id="CAH9134937.1"/>
    </source>
</evidence>
<sequence>MVFSLQFPIEATSPVEAELRALLFASRWAITVGYQSFQVETDSMKALSIVEGCGNRRWEDELQTTMSRLERMSASDMLCMRATGPLTFSRRKRYLG</sequence>
<proteinExistence type="predicted"/>
<reference evidence="1" key="1">
    <citation type="submission" date="2022-07" db="EMBL/GenBank/DDBJ databases">
        <authorList>
            <person name="Macas J."/>
            <person name="Novak P."/>
            <person name="Neumann P."/>
        </authorList>
    </citation>
    <scope>NUCLEOTIDE SEQUENCE</scope>
</reference>
<accession>A0AAV0FHZ9</accession>
<evidence type="ECO:0000313" key="2">
    <source>
        <dbReference type="Proteomes" id="UP001152523"/>
    </source>
</evidence>
<comment type="caution">
    <text evidence="1">The sequence shown here is derived from an EMBL/GenBank/DDBJ whole genome shotgun (WGS) entry which is preliminary data.</text>
</comment>
<evidence type="ECO:0008006" key="3">
    <source>
        <dbReference type="Google" id="ProtNLM"/>
    </source>
</evidence>
<dbReference type="GO" id="GO:0003676">
    <property type="term" value="F:nucleic acid binding"/>
    <property type="evidence" value="ECO:0007669"/>
    <property type="project" value="InterPro"/>
</dbReference>
<dbReference type="AlphaFoldDB" id="A0AAV0FHZ9"/>
<dbReference type="Proteomes" id="UP001152523">
    <property type="component" value="Unassembled WGS sequence"/>
</dbReference>